<accession>Q8EW99</accession>
<dbReference type="InParanoid" id="Q8EW99"/>
<dbReference type="AlphaFoldDB" id="Q8EW99"/>
<dbReference type="Gene3D" id="3.20.20.70">
    <property type="entry name" value="Aldolase class I"/>
    <property type="match status" value="1"/>
</dbReference>
<organism evidence="3 4">
    <name type="scientific">Malacoplasma penetrans (strain HF-2)</name>
    <name type="common">Mycoplasma penetrans</name>
    <dbReference type="NCBI Taxonomy" id="272633"/>
    <lineage>
        <taxon>Bacteria</taxon>
        <taxon>Bacillati</taxon>
        <taxon>Mycoplasmatota</taxon>
        <taxon>Mycoplasmoidales</taxon>
        <taxon>Mycoplasmoidaceae</taxon>
        <taxon>Malacoplasma</taxon>
    </lineage>
</organism>
<evidence type="ECO:0000313" key="3">
    <source>
        <dbReference type="EMBL" id="BAC44097.1"/>
    </source>
</evidence>
<keyword evidence="2" id="KW-0413">Isomerase</keyword>
<dbReference type="EMBL" id="BA000026">
    <property type="protein sequence ID" value="BAC44097.1"/>
    <property type="molecule type" value="Genomic_DNA"/>
</dbReference>
<name>Q8EW99_MALP2</name>
<dbReference type="Pfam" id="PF00834">
    <property type="entry name" value="Ribul_P_3_epim"/>
    <property type="match status" value="1"/>
</dbReference>
<evidence type="ECO:0000256" key="2">
    <source>
        <dbReference type="ARBA" id="ARBA00023235"/>
    </source>
</evidence>
<gene>
    <name evidence="3" type="ordered locus">MYPE3050</name>
</gene>
<proteinExistence type="predicted"/>
<dbReference type="eggNOG" id="COG0036">
    <property type="taxonomic scope" value="Bacteria"/>
</dbReference>
<dbReference type="GO" id="GO:0046872">
    <property type="term" value="F:metal ion binding"/>
    <property type="evidence" value="ECO:0007669"/>
    <property type="project" value="UniProtKB-KW"/>
</dbReference>
<sequence>MEKIIELSVLALDQKDENKFKEQLESCLKNNIKDIHYDIMDNKFVPNTSFNNLEFLDYLIEKGCNVSAHLMVENVAHYVDKLITKKVKYITFHCEAQTIEESISIINTIKKHNIKAGIAIKPNSSLKEYESLIKISDKITVMSVEPGFGGQKYIENSEIRIREIKKLSHKNLIVEIDGGINDQTILLCKDDATHFVTGSFLFNNLEKFEELKKLLD</sequence>
<dbReference type="PANTHER" id="PTHR11749">
    <property type="entry name" value="RIBULOSE-5-PHOSPHATE-3-EPIMERASE"/>
    <property type="match status" value="1"/>
</dbReference>
<dbReference type="Proteomes" id="UP000002522">
    <property type="component" value="Chromosome"/>
</dbReference>
<dbReference type="PROSITE" id="PS01085">
    <property type="entry name" value="RIBUL_P_3_EPIMER_1"/>
    <property type="match status" value="1"/>
</dbReference>
<dbReference type="CDD" id="cd00429">
    <property type="entry name" value="RPE"/>
    <property type="match status" value="1"/>
</dbReference>
<evidence type="ECO:0000313" key="4">
    <source>
        <dbReference type="Proteomes" id="UP000002522"/>
    </source>
</evidence>
<evidence type="ECO:0000256" key="1">
    <source>
        <dbReference type="ARBA" id="ARBA00022723"/>
    </source>
</evidence>
<dbReference type="SUPFAM" id="SSF51366">
    <property type="entry name" value="Ribulose-phoshate binding barrel"/>
    <property type="match status" value="1"/>
</dbReference>
<dbReference type="InterPro" id="IPR000056">
    <property type="entry name" value="Ribul_P_3_epim-like"/>
</dbReference>
<keyword evidence="4" id="KW-1185">Reference proteome</keyword>
<dbReference type="GO" id="GO:0016857">
    <property type="term" value="F:racemase and epimerase activity, acting on carbohydrates and derivatives"/>
    <property type="evidence" value="ECO:0007669"/>
    <property type="project" value="InterPro"/>
</dbReference>
<dbReference type="STRING" id="272633.gene:10731408"/>
<protein>
    <submittedName>
        <fullName evidence="3">D-ribulose-5-phosphate 3 epimerase</fullName>
    </submittedName>
</protein>
<dbReference type="InterPro" id="IPR013785">
    <property type="entry name" value="Aldolase_TIM"/>
</dbReference>
<dbReference type="RefSeq" id="WP_011077133.1">
    <property type="nucleotide sequence ID" value="NC_004432.1"/>
</dbReference>
<dbReference type="GO" id="GO:0005975">
    <property type="term" value="P:carbohydrate metabolic process"/>
    <property type="evidence" value="ECO:0007669"/>
    <property type="project" value="InterPro"/>
</dbReference>
<reference evidence="3 4" key="1">
    <citation type="journal article" date="2002" name="Nucleic Acids Res.">
        <title>The complete genomic sequence of Mycoplasma penetrans, an intracellular bacterial pathogen in humans.</title>
        <authorList>
            <person name="Sasaki Y."/>
            <person name="Ishikawa J."/>
            <person name="Yamashita A."/>
            <person name="Oshima K."/>
            <person name="Kenri T."/>
            <person name="Furuya K."/>
            <person name="Yoshino C."/>
            <person name="Horino A."/>
            <person name="Shiba T."/>
            <person name="Sasaki T."/>
            <person name="Hattori M."/>
        </authorList>
    </citation>
    <scope>NUCLEOTIDE SEQUENCE [LARGE SCALE GENOMIC DNA]</scope>
    <source>
        <strain evidence="3 4">HF-2</strain>
    </source>
</reference>
<dbReference type="HOGENOM" id="CLU_054856_2_2_14"/>
<dbReference type="NCBIfam" id="NF004076">
    <property type="entry name" value="PRK05581.1-4"/>
    <property type="match status" value="1"/>
</dbReference>
<keyword evidence="1" id="KW-0479">Metal-binding</keyword>
<dbReference type="KEGG" id="mpe:MYPE3050"/>
<dbReference type="InterPro" id="IPR011060">
    <property type="entry name" value="RibuloseP-bd_barrel"/>
</dbReference>
<dbReference type="FunCoup" id="Q8EW99">
    <property type="interactions" value="253"/>
</dbReference>